<evidence type="ECO:0000256" key="5">
    <source>
        <dbReference type="SAM" id="SignalP"/>
    </source>
</evidence>
<evidence type="ECO:0000256" key="4">
    <source>
        <dbReference type="SAM" id="Phobius"/>
    </source>
</evidence>
<keyword evidence="5" id="KW-0732">Signal</keyword>
<keyword evidence="4" id="KW-0472">Membrane</keyword>
<evidence type="ECO:0000256" key="1">
    <source>
        <dbReference type="ARBA" id="ARBA00022441"/>
    </source>
</evidence>
<feature type="compositionally biased region" description="Pro residues" evidence="3">
    <location>
        <begin position="422"/>
        <end position="431"/>
    </location>
</feature>
<dbReference type="AlphaFoldDB" id="A0A1Y2GEI9"/>
<feature type="compositionally biased region" description="Polar residues" evidence="3">
    <location>
        <begin position="608"/>
        <end position="619"/>
    </location>
</feature>
<proteinExistence type="predicted"/>
<keyword evidence="4" id="KW-1133">Transmembrane helix</keyword>
<keyword evidence="2" id="KW-0677">Repeat</keyword>
<sequence length="719" mass="76623">MRNSQSSSRKRTLALIFLFASQTVNAAVIPPARWGHVSILCGNQLFVHGGHTGVNPLTAPIGSDIYSLDISKAFNSFSVPWVQLTPGPYASFHSMGLTGPENSLLAIYGGNTSFSSETTANSLNLYNTVSGTWMSSPLKDPPRREQQAAASRLSDGTIFVFGGMIFSPSSSSSSSSSPEGSATSELWSLGGYIETGHGSTPSNSSSGTITPTATATAEITTTAAAQPIPTGITAGAAGWQKLVSPQVGSTISTTDRSFHTATLIRSNGLLVIIGGVSGGSLVSMSDILVYDTKAGTWSVQTATGATPPLRRNHVAAATSNGQIYIHGGTDLGATTYFSDVAILDTTSWSWNQPAIEGTAPTGRYSHSAVMVGNNMIVSFGLTAGGATNNIYVLDTSTNTWQSSYTPSNLAATSTKPQDWPGYKPPPVPPIITPGKNGTDQPSTPPESGKNNVLSIGSIVGGVIGVIALSAILFVVLRRNRRRQLLDNQAKIASFYESGYANQRGYQLQETYYQPTGMAFEESAPSFGKRMYWLWNGLGAAAFWRKKNERLAINRTLPHKLENREDDRESMRSLQVGPITDQDIFLDAVHRARSRIDRLSPVFTPLQQPIRMTSPTSDSESPGPVSTGIGSPLRQSCAYTDFSGYSTGDSPISALPHGRTYSDGFENSMLEMDVQMVAVPRGRLYVVNPSDEVVHGSGGGEQDSYQISPPDQYENNRPTP</sequence>
<protein>
    <recommendedName>
        <fullName evidence="8">Galactose oxidase</fullName>
    </recommendedName>
</protein>
<dbReference type="OrthoDB" id="432528at2759"/>
<evidence type="ECO:0000256" key="3">
    <source>
        <dbReference type="SAM" id="MobiDB-lite"/>
    </source>
</evidence>
<dbReference type="Proteomes" id="UP000193648">
    <property type="component" value="Unassembled WGS sequence"/>
</dbReference>
<feature type="transmembrane region" description="Helical" evidence="4">
    <location>
        <begin position="452"/>
        <end position="476"/>
    </location>
</feature>
<feature type="chain" id="PRO_5012056352" description="Galactose oxidase" evidence="5">
    <location>
        <begin position="27"/>
        <end position="719"/>
    </location>
</feature>
<dbReference type="Pfam" id="PF24681">
    <property type="entry name" value="Kelch_KLHDC2_KLHL20_DRC7"/>
    <property type="match status" value="1"/>
</dbReference>
<keyword evidence="1" id="KW-0880">Kelch repeat</keyword>
<name>A0A1Y2GEI9_9FUNG</name>
<dbReference type="PANTHER" id="PTHR46647:SF1">
    <property type="entry name" value="RAB9 EFFECTOR PROTEIN WITH KELCH MOTIFS"/>
    <property type="match status" value="1"/>
</dbReference>
<feature type="compositionally biased region" description="Polar residues" evidence="3">
    <location>
        <begin position="702"/>
        <end position="719"/>
    </location>
</feature>
<evidence type="ECO:0000313" key="6">
    <source>
        <dbReference type="EMBL" id="ORZ08555.1"/>
    </source>
</evidence>
<dbReference type="STRING" id="64571.A0A1Y2GEI9"/>
<feature type="region of interest" description="Disordered" evidence="3">
    <location>
        <begin position="407"/>
        <end position="450"/>
    </location>
</feature>
<dbReference type="InterPro" id="IPR052124">
    <property type="entry name" value="Rab9_kelch_effector"/>
</dbReference>
<dbReference type="SUPFAM" id="SSF117281">
    <property type="entry name" value="Kelch motif"/>
    <property type="match status" value="1"/>
</dbReference>
<evidence type="ECO:0008006" key="8">
    <source>
        <dbReference type="Google" id="ProtNLM"/>
    </source>
</evidence>
<feature type="compositionally biased region" description="Polar residues" evidence="3">
    <location>
        <begin position="407"/>
        <end position="416"/>
    </location>
</feature>
<evidence type="ECO:0000256" key="2">
    <source>
        <dbReference type="ARBA" id="ARBA00022737"/>
    </source>
</evidence>
<feature type="region of interest" description="Disordered" evidence="3">
    <location>
        <begin position="689"/>
        <end position="719"/>
    </location>
</feature>
<keyword evidence="7" id="KW-1185">Reference proteome</keyword>
<dbReference type="GeneID" id="33572283"/>
<comment type="caution">
    <text evidence="6">The sequence shown here is derived from an EMBL/GenBank/DDBJ whole genome shotgun (WGS) entry which is preliminary data.</text>
</comment>
<dbReference type="InterPro" id="IPR011043">
    <property type="entry name" value="Gal_Oxase/kelch_b-propeller"/>
</dbReference>
<accession>A0A1Y2GEI9</accession>
<dbReference type="RefSeq" id="XP_021878483.1">
    <property type="nucleotide sequence ID" value="XM_022030441.1"/>
</dbReference>
<dbReference type="EMBL" id="MCFF01000037">
    <property type="protein sequence ID" value="ORZ08555.1"/>
    <property type="molecule type" value="Genomic_DNA"/>
</dbReference>
<dbReference type="Gene3D" id="2.120.10.80">
    <property type="entry name" value="Kelch-type beta propeller"/>
    <property type="match status" value="2"/>
</dbReference>
<feature type="region of interest" description="Disordered" evidence="3">
    <location>
        <begin position="608"/>
        <end position="630"/>
    </location>
</feature>
<feature type="signal peptide" evidence="5">
    <location>
        <begin position="1"/>
        <end position="26"/>
    </location>
</feature>
<reference evidence="6 7" key="1">
    <citation type="submission" date="2016-07" db="EMBL/GenBank/DDBJ databases">
        <title>Pervasive Adenine N6-methylation of Active Genes in Fungi.</title>
        <authorList>
            <consortium name="DOE Joint Genome Institute"/>
            <person name="Mondo S.J."/>
            <person name="Dannebaum R.O."/>
            <person name="Kuo R.C."/>
            <person name="Labutti K."/>
            <person name="Haridas S."/>
            <person name="Kuo A."/>
            <person name="Salamov A."/>
            <person name="Ahrendt S.R."/>
            <person name="Lipzen A."/>
            <person name="Sullivan W."/>
            <person name="Andreopoulos W.B."/>
            <person name="Clum A."/>
            <person name="Lindquist E."/>
            <person name="Daum C."/>
            <person name="Ramamoorthy G.K."/>
            <person name="Gryganskyi A."/>
            <person name="Culley D."/>
            <person name="Magnuson J.K."/>
            <person name="James T.Y."/>
            <person name="O'Malley M.A."/>
            <person name="Stajich J.E."/>
            <person name="Spatafora J.W."/>
            <person name="Visel A."/>
            <person name="Grigoriev I.V."/>
        </authorList>
    </citation>
    <scope>NUCLEOTIDE SEQUENCE [LARGE SCALE GENOMIC DNA]</scope>
    <source>
        <strain evidence="6 7">NRRL 3116</strain>
    </source>
</reference>
<organism evidence="6 7">
    <name type="scientific">Lobosporangium transversale</name>
    <dbReference type="NCBI Taxonomy" id="64571"/>
    <lineage>
        <taxon>Eukaryota</taxon>
        <taxon>Fungi</taxon>
        <taxon>Fungi incertae sedis</taxon>
        <taxon>Mucoromycota</taxon>
        <taxon>Mortierellomycotina</taxon>
        <taxon>Mortierellomycetes</taxon>
        <taxon>Mortierellales</taxon>
        <taxon>Mortierellaceae</taxon>
        <taxon>Lobosporangium</taxon>
    </lineage>
</organism>
<gene>
    <name evidence="6" type="ORF">BCR41DRAFT_424511</name>
</gene>
<evidence type="ECO:0000313" key="7">
    <source>
        <dbReference type="Proteomes" id="UP000193648"/>
    </source>
</evidence>
<dbReference type="SUPFAM" id="SSF50965">
    <property type="entry name" value="Galactose oxidase, central domain"/>
    <property type="match status" value="1"/>
</dbReference>
<dbReference type="InterPro" id="IPR015915">
    <property type="entry name" value="Kelch-typ_b-propeller"/>
</dbReference>
<keyword evidence="4" id="KW-0812">Transmembrane</keyword>
<dbReference type="PANTHER" id="PTHR46647">
    <property type="entry name" value="RAB9 EFFECTOR PROTEIN WITH KELCH MOTIFS"/>
    <property type="match status" value="1"/>
</dbReference>
<dbReference type="InParanoid" id="A0A1Y2GEI9"/>